<sequence>MKKGTKIEFNDGRMDDLRKEGTFSRIYLVLPDNVLRIHTVIIEGGSEFHRYINVNCDEIHEI</sequence>
<evidence type="ECO:0000313" key="1">
    <source>
        <dbReference type="EMBL" id="CAG7580363.1"/>
    </source>
</evidence>
<accession>A0A8D9C8U1</accession>
<organism evidence="1">
    <name type="scientific">uncultured marine phage</name>
    <dbReference type="NCBI Taxonomy" id="707152"/>
    <lineage>
        <taxon>Viruses</taxon>
        <taxon>environmental samples</taxon>
    </lineage>
</organism>
<reference evidence="1" key="1">
    <citation type="submission" date="2021-06" db="EMBL/GenBank/DDBJ databases">
        <authorList>
            <person name="Gannon L."/>
            <person name="Redgwell R T."/>
            <person name="Michniewski S."/>
            <person name="Harrison D C."/>
            <person name="Millard A."/>
        </authorList>
    </citation>
    <scope>NUCLEOTIDE SEQUENCE</scope>
</reference>
<dbReference type="EMBL" id="OU342829">
    <property type="protein sequence ID" value="CAG7580363.1"/>
    <property type="molecule type" value="Genomic_DNA"/>
</dbReference>
<protein>
    <submittedName>
        <fullName evidence="1">Uncharacterized protein</fullName>
    </submittedName>
</protein>
<proteinExistence type="predicted"/>
<name>A0A8D9C8U1_9VIRU</name>
<gene>
    <name evidence="1" type="ORF">SLAVMIC_00378</name>
</gene>